<reference evidence="2" key="1">
    <citation type="submission" date="2022-01" db="EMBL/GenBank/DDBJ databases">
        <authorList>
            <person name="Braso-Vives M."/>
        </authorList>
    </citation>
    <scope>NUCLEOTIDE SEQUENCE</scope>
</reference>
<feature type="transmembrane region" description="Helical" evidence="1">
    <location>
        <begin position="253"/>
        <end position="269"/>
    </location>
</feature>
<feature type="transmembrane region" description="Helical" evidence="1">
    <location>
        <begin position="143"/>
        <end position="161"/>
    </location>
</feature>
<dbReference type="EMBL" id="OV696698">
    <property type="protein sequence ID" value="CAH1243975.1"/>
    <property type="molecule type" value="Genomic_DNA"/>
</dbReference>
<evidence type="ECO:0000313" key="3">
    <source>
        <dbReference type="Proteomes" id="UP000838412"/>
    </source>
</evidence>
<dbReference type="AlphaFoldDB" id="A0A8K0E8A9"/>
<dbReference type="PANTHER" id="PTHR33802">
    <property type="entry name" value="SI:CH211-161H7.5-RELATED"/>
    <property type="match status" value="1"/>
</dbReference>
<gene>
    <name evidence="2" type="primary">Hypp7182</name>
    <name evidence="2" type="ORF">BLAG_LOCUS6738</name>
</gene>
<keyword evidence="3" id="KW-1185">Reference proteome</keyword>
<keyword evidence="1" id="KW-1133">Transmembrane helix</keyword>
<name>A0A8K0E8A9_BRALA</name>
<feature type="transmembrane region" description="Helical" evidence="1">
    <location>
        <begin position="74"/>
        <end position="98"/>
    </location>
</feature>
<dbReference type="PANTHER" id="PTHR33802:SF1">
    <property type="entry name" value="XK-RELATED PROTEIN"/>
    <property type="match status" value="1"/>
</dbReference>
<feature type="transmembrane region" description="Helical" evidence="1">
    <location>
        <begin position="24"/>
        <end position="46"/>
    </location>
</feature>
<feature type="transmembrane region" description="Helical" evidence="1">
    <location>
        <begin position="227"/>
        <end position="246"/>
    </location>
</feature>
<keyword evidence="1" id="KW-0472">Membrane</keyword>
<keyword evidence="1" id="KW-0812">Transmembrane</keyword>
<evidence type="ECO:0000256" key="1">
    <source>
        <dbReference type="SAM" id="Phobius"/>
    </source>
</evidence>
<accession>A0A8K0E8A9</accession>
<sequence>MTSKAKLTMEEADEKPQPPRHKPLAILMIVFAWLTYVMRLVIAWMYESKLVPGLQATISIMNGSRFFPNEINPAVWTFVGIWPTIYAWNFLWLIYVLITVCRRNARGYVYVAPELFPTSFYVVWCAHQVLLTCWRFLNDAQERVGAAMVLGIGACTLYYMLYVSYRRVDRCGPWLTANAPVDLWLVRILAHNGLALYATWATIATLLSFGSTLTYSGGYNNEDTATGMLGLLLVITLVWFALENFVFERYCRYTLVPYIVVVLALAGIMDKNRSDFGKRNVIFTCVLLVVASLLLVVRFSLVIWRHVTQPLYVSTVKTTSVKMSQLNGGFA</sequence>
<feature type="transmembrane region" description="Helical" evidence="1">
    <location>
        <begin position="119"/>
        <end position="137"/>
    </location>
</feature>
<protein>
    <submittedName>
        <fullName evidence="2">Hypp7182 protein</fullName>
    </submittedName>
</protein>
<feature type="transmembrane region" description="Helical" evidence="1">
    <location>
        <begin position="194"/>
        <end position="215"/>
    </location>
</feature>
<evidence type="ECO:0000313" key="2">
    <source>
        <dbReference type="EMBL" id="CAH1243975.1"/>
    </source>
</evidence>
<dbReference type="Proteomes" id="UP000838412">
    <property type="component" value="Chromosome 13"/>
</dbReference>
<proteinExistence type="predicted"/>
<dbReference type="OrthoDB" id="5586934at2759"/>
<organism evidence="2 3">
    <name type="scientific">Branchiostoma lanceolatum</name>
    <name type="common">Common lancelet</name>
    <name type="synonym">Amphioxus lanceolatum</name>
    <dbReference type="NCBI Taxonomy" id="7740"/>
    <lineage>
        <taxon>Eukaryota</taxon>
        <taxon>Metazoa</taxon>
        <taxon>Chordata</taxon>
        <taxon>Cephalochordata</taxon>
        <taxon>Leptocardii</taxon>
        <taxon>Amphioxiformes</taxon>
        <taxon>Branchiostomatidae</taxon>
        <taxon>Branchiostoma</taxon>
    </lineage>
</organism>
<feature type="transmembrane region" description="Helical" evidence="1">
    <location>
        <begin position="281"/>
        <end position="304"/>
    </location>
</feature>